<gene>
    <name evidence="2" type="primary">Necator_chrII.g6111</name>
    <name evidence="2" type="ORF">RB195_018318</name>
</gene>
<accession>A0ABR1C965</accession>
<protein>
    <submittedName>
        <fullName evidence="2">Uncharacterized protein</fullName>
    </submittedName>
</protein>
<keyword evidence="3" id="KW-1185">Reference proteome</keyword>
<evidence type="ECO:0000256" key="1">
    <source>
        <dbReference type="SAM" id="MobiDB-lite"/>
    </source>
</evidence>
<sequence length="220" mass="25089">MPVRSTRVTKKQAALSSQSNPRGETSTAECSQTFETNYNELSAAELISAIAERNKDPVISKMLAALSEKVRMDFAEQFEADKRSRSVVISGLPDSGSSERLDNLEEKVNDILLALNVSCRPVDLYRMGKPNASHPRLVKVVFPSQFYWRRALANARLLRGAGFPNVYIRRSMTPDERKREYELRQEARERNRGKSQREWVVYRGELRHISDIKRNTSGNA</sequence>
<evidence type="ECO:0000313" key="2">
    <source>
        <dbReference type="EMBL" id="KAK6735043.1"/>
    </source>
</evidence>
<feature type="compositionally biased region" description="Polar residues" evidence="1">
    <location>
        <begin position="14"/>
        <end position="30"/>
    </location>
</feature>
<name>A0ABR1C965_NECAM</name>
<organism evidence="2 3">
    <name type="scientific">Necator americanus</name>
    <name type="common">Human hookworm</name>
    <dbReference type="NCBI Taxonomy" id="51031"/>
    <lineage>
        <taxon>Eukaryota</taxon>
        <taxon>Metazoa</taxon>
        <taxon>Ecdysozoa</taxon>
        <taxon>Nematoda</taxon>
        <taxon>Chromadorea</taxon>
        <taxon>Rhabditida</taxon>
        <taxon>Rhabditina</taxon>
        <taxon>Rhabditomorpha</taxon>
        <taxon>Strongyloidea</taxon>
        <taxon>Ancylostomatidae</taxon>
        <taxon>Bunostominae</taxon>
        <taxon>Necator</taxon>
    </lineage>
</organism>
<comment type="caution">
    <text evidence="2">The sequence shown here is derived from an EMBL/GenBank/DDBJ whole genome shotgun (WGS) entry which is preliminary data.</text>
</comment>
<evidence type="ECO:0000313" key="3">
    <source>
        <dbReference type="Proteomes" id="UP001303046"/>
    </source>
</evidence>
<dbReference type="Proteomes" id="UP001303046">
    <property type="component" value="Unassembled WGS sequence"/>
</dbReference>
<dbReference type="EMBL" id="JAVFWL010000002">
    <property type="protein sequence ID" value="KAK6735043.1"/>
    <property type="molecule type" value="Genomic_DNA"/>
</dbReference>
<feature type="region of interest" description="Disordered" evidence="1">
    <location>
        <begin position="1"/>
        <end position="30"/>
    </location>
</feature>
<reference evidence="2 3" key="1">
    <citation type="submission" date="2023-08" db="EMBL/GenBank/DDBJ databases">
        <title>A Necator americanus chromosomal reference genome.</title>
        <authorList>
            <person name="Ilik V."/>
            <person name="Petrzelkova K.J."/>
            <person name="Pardy F."/>
            <person name="Fuh T."/>
            <person name="Niatou-Singa F.S."/>
            <person name="Gouil Q."/>
            <person name="Baker L."/>
            <person name="Ritchie M.E."/>
            <person name="Jex A.R."/>
            <person name="Gazzola D."/>
            <person name="Li H."/>
            <person name="Toshio Fujiwara R."/>
            <person name="Zhan B."/>
            <person name="Aroian R.V."/>
            <person name="Pafco B."/>
            <person name="Schwarz E.M."/>
        </authorList>
    </citation>
    <scope>NUCLEOTIDE SEQUENCE [LARGE SCALE GENOMIC DNA]</scope>
    <source>
        <strain evidence="2 3">Aroian</strain>
        <tissue evidence="2">Whole animal</tissue>
    </source>
</reference>
<proteinExistence type="predicted"/>